<evidence type="ECO:0000313" key="7">
    <source>
        <dbReference type="Proteomes" id="UP000288024"/>
    </source>
</evidence>
<dbReference type="GO" id="GO:0019213">
    <property type="term" value="F:deacetylase activity"/>
    <property type="evidence" value="ECO:0007669"/>
    <property type="project" value="TreeGrafter"/>
</dbReference>
<dbReference type="GO" id="GO:0036311">
    <property type="term" value="F:chitin disaccharide deacetylase activity"/>
    <property type="evidence" value="ECO:0007669"/>
    <property type="project" value="UniProtKB-EC"/>
</dbReference>
<keyword evidence="3 6" id="KW-0378">Hydrolase</keyword>
<keyword evidence="5" id="KW-0119">Carbohydrate metabolism</keyword>
<dbReference type="InterPro" id="IPR011330">
    <property type="entry name" value="Glyco_hydro/deAcase_b/a-brl"/>
</dbReference>
<dbReference type="CDD" id="cd10803">
    <property type="entry name" value="YdjC_EF3048_like"/>
    <property type="match status" value="1"/>
</dbReference>
<dbReference type="PANTHER" id="PTHR31609:SF1">
    <property type="entry name" value="CARBOHYDRATE DEACETYLASE"/>
    <property type="match status" value="1"/>
</dbReference>
<evidence type="ECO:0000313" key="6">
    <source>
        <dbReference type="EMBL" id="RVT61459.1"/>
    </source>
</evidence>
<gene>
    <name evidence="6" type="ORF">EM808_14500</name>
</gene>
<name>A0A437K9S6_9BACI</name>
<evidence type="ECO:0000256" key="4">
    <source>
        <dbReference type="ARBA" id="ARBA00022842"/>
    </source>
</evidence>
<evidence type="ECO:0000256" key="5">
    <source>
        <dbReference type="ARBA" id="ARBA00023277"/>
    </source>
</evidence>
<keyword evidence="7" id="KW-1185">Reference proteome</keyword>
<dbReference type="EC" id="3.5.1.105" evidence="6"/>
<dbReference type="InterPro" id="IPR022948">
    <property type="entry name" value="COD_ChbG_bac"/>
</dbReference>
<dbReference type="PANTHER" id="PTHR31609">
    <property type="entry name" value="YDJC DEACETYLASE FAMILY MEMBER"/>
    <property type="match status" value="1"/>
</dbReference>
<sequence length="234" mass="26244">MIKLLVNADDFGFSRGVNYGVLDTHLNGIVNSATMMMNAEGTEHALEIAKSTPTLKVGVHLVLTFGKPLTSAASLIGEEGFFKKQKDVYGHPEDISLEDLEQEWTAQIEKFLASGLKPAHLDSHHHVHGIKEFYPVIKRLSEKYDLPVRIAGPHFTDVKTVTDILMVDFFGEGVTENYFDKLQESVEDGKTVEVMTHPAYLDARLKDGTSYYQERLEEARILSEIILPENVKLL</sequence>
<dbReference type="RefSeq" id="WP_127738916.1">
    <property type="nucleotide sequence ID" value="NZ_RZTZ01000005.1"/>
</dbReference>
<protein>
    <submittedName>
        <fullName evidence="6">Chitin disaccharide deacetylase</fullName>
        <ecNumber evidence="6">3.5.1.105</ecNumber>
    </submittedName>
</protein>
<organism evidence="6 7">
    <name type="scientific">Niallia taxi</name>
    <dbReference type="NCBI Taxonomy" id="2499688"/>
    <lineage>
        <taxon>Bacteria</taxon>
        <taxon>Bacillati</taxon>
        <taxon>Bacillota</taxon>
        <taxon>Bacilli</taxon>
        <taxon>Bacillales</taxon>
        <taxon>Bacillaceae</taxon>
        <taxon>Niallia</taxon>
    </lineage>
</organism>
<dbReference type="InterPro" id="IPR006879">
    <property type="entry name" value="YdjC-like"/>
</dbReference>
<accession>A0A437K9S6</accession>
<keyword evidence="4" id="KW-0460">Magnesium</keyword>
<reference evidence="6 7" key="1">
    <citation type="submission" date="2019-01" db="EMBL/GenBank/DDBJ databases">
        <title>Bacillus sp. M5HDSG1-1, whole genome shotgun sequence.</title>
        <authorList>
            <person name="Tuo L."/>
        </authorList>
    </citation>
    <scope>NUCLEOTIDE SEQUENCE [LARGE SCALE GENOMIC DNA]</scope>
    <source>
        <strain evidence="6 7">M5HDSG1-1</strain>
    </source>
</reference>
<dbReference type="AlphaFoldDB" id="A0A437K9S6"/>
<dbReference type="Proteomes" id="UP000288024">
    <property type="component" value="Unassembled WGS sequence"/>
</dbReference>
<evidence type="ECO:0000256" key="1">
    <source>
        <dbReference type="ARBA" id="ARBA00001946"/>
    </source>
</evidence>
<dbReference type="SUPFAM" id="SSF88713">
    <property type="entry name" value="Glycoside hydrolase/deacetylase"/>
    <property type="match status" value="1"/>
</dbReference>
<dbReference type="EMBL" id="RZTZ01000005">
    <property type="protein sequence ID" value="RVT61459.1"/>
    <property type="molecule type" value="Genomic_DNA"/>
</dbReference>
<dbReference type="Gene3D" id="3.20.20.370">
    <property type="entry name" value="Glycoside hydrolase/deacetylase"/>
    <property type="match status" value="1"/>
</dbReference>
<comment type="caution">
    <text evidence="6">The sequence shown here is derived from an EMBL/GenBank/DDBJ whole genome shotgun (WGS) entry which is preliminary data.</text>
</comment>
<proteinExistence type="predicted"/>
<dbReference type="GO" id="GO:0000272">
    <property type="term" value="P:polysaccharide catabolic process"/>
    <property type="evidence" value="ECO:0007669"/>
    <property type="project" value="InterPro"/>
</dbReference>
<evidence type="ECO:0000256" key="3">
    <source>
        <dbReference type="ARBA" id="ARBA00022801"/>
    </source>
</evidence>
<evidence type="ECO:0000256" key="2">
    <source>
        <dbReference type="ARBA" id="ARBA00022723"/>
    </source>
</evidence>
<dbReference type="NCBIfam" id="NF002559">
    <property type="entry name" value="PRK02134.1"/>
    <property type="match status" value="1"/>
</dbReference>
<keyword evidence="2" id="KW-0479">Metal-binding</keyword>
<dbReference type="GO" id="GO:0046872">
    <property type="term" value="F:metal ion binding"/>
    <property type="evidence" value="ECO:0007669"/>
    <property type="project" value="UniProtKB-KW"/>
</dbReference>
<comment type="cofactor">
    <cofactor evidence="1">
        <name>Mg(2+)</name>
        <dbReference type="ChEBI" id="CHEBI:18420"/>
    </cofactor>
</comment>
<dbReference type="Pfam" id="PF04794">
    <property type="entry name" value="YdjC"/>
    <property type="match status" value="1"/>
</dbReference>